<accession>A0A9D2GXR6</accession>
<organism evidence="1 2">
    <name type="scientific">Candidatus Bacteroides merdavium</name>
    <dbReference type="NCBI Taxonomy" id="2838472"/>
    <lineage>
        <taxon>Bacteria</taxon>
        <taxon>Pseudomonadati</taxon>
        <taxon>Bacteroidota</taxon>
        <taxon>Bacteroidia</taxon>
        <taxon>Bacteroidales</taxon>
        <taxon>Bacteroidaceae</taxon>
        <taxon>Bacteroides</taxon>
    </lineage>
</organism>
<reference evidence="1" key="1">
    <citation type="journal article" date="2021" name="PeerJ">
        <title>Extensive microbial diversity within the chicken gut microbiome revealed by metagenomics and culture.</title>
        <authorList>
            <person name="Gilroy R."/>
            <person name="Ravi A."/>
            <person name="Getino M."/>
            <person name="Pursley I."/>
            <person name="Horton D.L."/>
            <person name="Alikhan N.F."/>
            <person name="Baker D."/>
            <person name="Gharbi K."/>
            <person name="Hall N."/>
            <person name="Watson M."/>
            <person name="Adriaenssens E.M."/>
            <person name="Foster-Nyarko E."/>
            <person name="Jarju S."/>
            <person name="Secka A."/>
            <person name="Antonio M."/>
            <person name="Oren A."/>
            <person name="Chaudhuri R.R."/>
            <person name="La Ragione R."/>
            <person name="Hildebrand F."/>
            <person name="Pallen M.J."/>
        </authorList>
    </citation>
    <scope>NUCLEOTIDE SEQUENCE</scope>
    <source>
        <strain evidence="1">CHK118-2852</strain>
    </source>
</reference>
<name>A0A9D2GXR6_9BACE</name>
<evidence type="ECO:0000313" key="1">
    <source>
        <dbReference type="EMBL" id="HIZ91903.1"/>
    </source>
</evidence>
<gene>
    <name evidence="1" type="ORF">H9807_07300</name>
</gene>
<evidence type="ECO:0000313" key="2">
    <source>
        <dbReference type="Proteomes" id="UP000824108"/>
    </source>
</evidence>
<sequence>METFNPDYPSCLYSICSESNIQVITPCRVYLSHPTNLSHIRRRLLKT</sequence>
<dbReference type="EMBL" id="DXAV01000059">
    <property type="protein sequence ID" value="HIZ91903.1"/>
    <property type="molecule type" value="Genomic_DNA"/>
</dbReference>
<protein>
    <submittedName>
        <fullName evidence="1">Uncharacterized protein</fullName>
    </submittedName>
</protein>
<dbReference type="AlphaFoldDB" id="A0A9D2GXR6"/>
<comment type="caution">
    <text evidence="1">The sequence shown here is derived from an EMBL/GenBank/DDBJ whole genome shotgun (WGS) entry which is preliminary data.</text>
</comment>
<dbReference type="Proteomes" id="UP000824108">
    <property type="component" value="Unassembled WGS sequence"/>
</dbReference>
<proteinExistence type="predicted"/>
<reference evidence="1" key="2">
    <citation type="submission" date="2021-04" db="EMBL/GenBank/DDBJ databases">
        <authorList>
            <person name="Gilroy R."/>
        </authorList>
    </citation>
    <scope>NUCLEOTIDE SEQUENCE</scope>
    <source>
        <strain evidence="1">CHK118-2852</strain>
    </source>
</reference>